<sequence length="142" mass="15417">MPLSCQLVVRLVVGVLNSSHLQGECWRCTSCGTVMDMLATGYIPRHRNNSVGIGGHDGLANVDAVTGLWVFLFFFVSVAKHLLLRTDFLVRVDYARCGWHIVEHPSGHHPSATSSPPAIARLSLAPLPVAYPMVNTPVLMAT</sequence>
<proteinExistence type="predicted"/>
<dbReference type="Proteomes" id="UP000714275">
    <property type="component" value="Unassembled WGS sequence"/>
</dbReference>
<evidence type="ECO:0000313" key="4">
    <source>
        <dbReference type="Proteomes" id="UP000714275"/>
    </source>
</evidence>
<evidence type="ECO:0000313" key="3">
    <source>
        <dbReference type="EMBL" id="KAG1778294.1"/>
    </source>
</evidence>
<gene>
    <name evidence="3" type="ORF">EV702DRAFT_173516</name>
</gene>
<organism evidence="3 4">
    <name type="scientific">Suillus placidus</name>
    <dbReference type="NCBI Taxonomy" id="48579"/>
    <lineage>
        <taxon>Eukaryota</taxon>
        <taxon>Fungi</taxon>
        <taxon>Dikarya</taxon>
        <taxon>Basidiomycota</taxon>
        <taxon>Agaricomycotina</taxon>
        <taxon>Agaricomycetes</taxon>
        <taxon>Agaricomycetidae</taxon>
        <taxon>Boletales</taxon>
        <taxon>Suillineae</taxon>
        <taxon>Suillaceae</taxon>
        <taxon>Suillus</taxon>
    </lineage>
</organism>
<protein>
    <submittedName>
        <fullName evidence="3">Uncharacterized protein</fullName>
    </submittedName>
</protein>
<feature type="transmembrane region" description="Helical" evidence="1">
    <location>
        <begin position="64"/>
        <end position="83"/>
    </location>
</feature>
<dbReference type="AlphaFoldDB" id="A0A9P6ZWV8"/>
<evidence type="ECO:0000256" key="1">
    <source>
        <dbReference type="SAM" id="Phobius"/>
    </source>
</evidence>
<keyword evidence="1" id="KW-0472">Membrane</keyword>
<accession>A0A9P6ZWV8</accession>
<keyword evidence="1" id="KW-1133">Transmembrane helix</keyword>
<name>A0A9P6ZWV8_9AGAM</name>
<keyword evidence="2" id="KW-0732">Signal</keyword>
<comment type="caution">
    <text evidence="3">The sequence shown here is derived from an EMBL/GenBank/DDBJ whole genome shotgun (WGS) entry which is preliminary data.</text>
</comment>
<feature type="signal peptide" evidence="2">
    <location>
        <begin position="1"/>
        <end position="23"/>
    </location>
</feature>
<dbReference type="EMBL" id="JABBWD010000016">
    <property type="protein sequence ID" value="KAG1778294.1"/>
    <property type="molecule type" value="Genomic_DNA"/>
</dbReference>
<keyword evidence="4" id="KW-1185">Reference proteome</keyword>
<evidence type="ECO:0000256" key="2">
    <source>
        <dbReference type="SAM" id="SignalP"/>
    </source>
</evidence>
<feature type="chain" id="PRO_5040495158" evidence="2">
    <location>
        <begin position="24"/>
        <end position="142"/>
    </location>
</feature>
<keyword evidence="1" id="KW-0812">Transmembrane</keyword>
<reference evidence="3" key="1">
    <citation type="journal article" date="2020" name="New Phytol.">
        <title>Comparative genomics reveals dynamic genome evolution in host specialist ectomycorrhizal fungi.</title>
        <authorList>
            <person name="Lofgren L.A."/>
            <person name="Nguyen N.H."/>
            <person name="Vilgalys R."/>
            <person name="Ruytinx J."/>
            <person name="Liao H.L."/>
            <person name="Branco S."/>
            <person name="Kuo A."/>
            <person name="LaButti K."/>
            <person name="Lipzen A."/>
            <person name="Andreopoulos W."/>
            <person name="Pangilinan J."/>
            <person name="Riley R."/>
            <person name="Hundley H."/>
            <person name="Na H."/>
            <person name="Barry K."/>
            <person name="Grigoriev I.V."/>
            <person name="Stajich J.E."/>
            <person name="Kennedy P.G."/>
        </authorList>
    </citation>
    <scope>NUCLEOTIDE SEQUENCE</scope>
    <source>
        <strain evidence="3">DOB743</strain>
    </source>
</reference>